<keyword evidence="2" id="KW-1185">Reference proteome</keyword>
<dbReference type="Gene3D" id="1.25.40.10">
    <property type="entry name" value="Tetratricopeptide repeat domain"/>
    <property type="match status" value="1"/>
</dbReference>
<evidence type="ECO:0000313" key="1">
    <source>
        <dbReference type="EMBL" id="QDQ29040.1"/>
    </source>
</evidence>
<dbReference type="AlphaFoldDB" id="A0A516SLM3"/>
<reference evidence="2" key="1">
    <citation type="submission" date="2019-07" db="EMBL/GenBank/DDBJ databases">
        <title>Chitinimonas sp. nov., isolated from Ny-Alesund, arctica soil.</title>
        <authorList>
            <person name="Xu Q."/>
            <person name="Peng F."/>
        </authorList>
    </citation>
    <scope>NUCLEOTIDE SEQUENCE [LARGE SCALE GENOMIC DNA]</scope>
    <source>
        <strain evidence="2">R3-44</strain>
    </source>
</reference>
<proteinExistence type="predicted"/>
<organism evidence="1 2">
    <name type="scientific">Chitinimonas arctica</name>
    <dbReference type="NCBI Taxonomy" id="2594795"/>
    <lineage>
        <taxon>Bacteria</taxon>
        <taxon>Pseudomonadati</taxon>
        <taxon>Pseudomonadota</taxon>
        <taxon>Betaproteobacteria</taxon>
        <taxon>Neisseriales</taxon>
        <taxon>Chitinibacteraceae</taxon>
        <taxon>Chitinimonas</taxon>
    </lineage>
</organism>
<sequence length="209" mass="23030">MQLYNTYPANSGVTATRIDDQVYAGSGKSSSVEEVLRAQCEDEVESMRKYFDKEQEEVLQRLHSTDDPLQVGVARLKAGRCVEASDLFRQADDMGGERFEGIPVLREAAERKIQAADVHVEDARHHVEQANWEEATQAYKQALAICKDHPEARKGNIRAEREVALKANLAAFAVEQAASEAAKEAAAQREAAALEMVSRQTLASPCAVQ</sequence>
<dbReference type="EMBL" id="CP041730">
    <property type="protein sequence ID" value="QDQ29040.1"/>
    <property type="molecule type" value="Genomic_DNA"/>
</dbReference>
<accession>A0A516SLM3</accession>
<dbReference type="InterPro" id="IPR011990">
    <property type="entry name" value="TPR-like_helical_dom_sf"/>
</dbReference>
<gene>
    <name evidence="1" type="ORF">FNU76_23310</name>
</gene>
<dbReference type="SUPFAM" id="SSF48452">
    <property type="entry name" value="TPR-like"/>
    <property type="match status" value="1"/>
</dbReference>
<evidence type="ECO:0000313" key="2">
    <source>
        <dbReference type="Proteomes" id="UP000317550"/>
    </source>
</evidence>
<dbReference type="Proteomes" id="UP000317550">
    <property type="component" value="Chromosome"/>
</dbReference>
<protein>
    <recommendedName>
        <fullName evidence="3">Tetratricopeptide repeat protein</fullName>
    </recommendedName>
</protein>
<name>A0A516SLM3_9NEIS</name>
<evidence type="ECO:0008006" key="3">
    <source>
        <dbReference type="Google" id="ProtNLM"/>
    </source>
</evidence>
<dbReference type="RefSeq" id="WP_144280422.1">
    <property type="nucleotide sequence ID" value="NZ_CP041730.1"/>
</dbReference>
<dbReference type="KEGG" id="cari:FNU76_23310"/>